<reference evidence="1" key="2">
    <citation type="submission" date="2013-09" db="EMBL/GenBank/DDBJ databases">
        <title>Draft genome sequence of Alistipes putredinis (DSM 17216).</title>
        <authorList>
            <person name="Sudarsanam P."/>
            <person name="Ley R."/>
            <person name="Guruge J."/>
            <person name="Turnbaugh P.J."/>
            <person name="Mahowald M."/>
            <person name="Liep D."/>
            <person name="Gordon J."/>
        </authorList>
    </citation>
    <scope>NUCLEOTIDE SEQUENCE</scope>
    <source>
        <strain evidence="1">DSM 17216</strain>
    </source>
</reference>
<evidence type="ECO:0000313" key="1">
    <source>
        <dbReference type="EMBL" id="EDS03499.1"/>
    </source>
</evidence>
<reference evidence="1" key="1">
    <citation type="submission" date="2007-10" db="EMBL/GenBank/DDBJ databases">
        <authorList>
            <person name="Fulton L."/>
            <person name="Clifton S."/>
            <person name="Fulton B."/>
            <person name="Xu J."/>
            <person name="Minx P."/>
            <person name="Pepin K.H."/>
            <person name="Johnson M."/>
            <person name="Thiruvilangam P."/>
            <person name="Bhonagiri V."/>
            <person name="Nash W.E."/>
            <person name="Mardis E.R."/>
            <person name="Wilson R.K."/>
        </authorList>
    </citation>
    <scope>NUCLEOTIDE SEQUENCE [LARGE SCALE GENOMIC DNA]</scope>
    <source>
        <strain evidence="1">DSM 17216</strain>
    </source>
</reference>
<keyword evidence="2" id="KW-1185">Reference proteome</keyword>
<protein>
    <submittedName>
        <fullName evidence="1">Uncharacterized protein</fullName>
    </submittedName>
</protein>
<name>B0MW23_9BACT</name>
<gene>
    <name evidence="1" type="ORF">ALIPUT_01325</name>
</gene>
<dbReference type="Proteomes" id="UP000005819">
    <property type="component" value="Unassembled WGS sequence"/>
</dbReference>
<evidence type="ECO:0000313" key="2">
    <source>
        <dbReference type="Proteomes" id="UP000005819"/>
    </source>
</evidence>
<dbReference type="AlphaFoldDB" id="B0MW23"/>
<dbReference type="EMBL" id="ABFK02000018">
    <property type="protein sequence ID" value="EDS03499.1"/>
    <property type="molecule type" value="Genomic_DNA"/>
</dbReference>
<accession>B0MW23</accession>
<dbReference type="HOGENOM" id="CLU_3179353_0_0_10"/>
<comment type="caution">
    <text evidence="1">The sequence shown here is derived from an EMBL/GenBank/DDBJ whole genome shotgun (WGS) entry which is preliminary data.</text>
</comment>
<proteinExistence type="predicted"/>
<sequence length="46" mass="5318">MKKNINFFKKNLKIAGNKNDSAQIAIRTGITINRLILKATMYDEDY</sequence>
<organism evidence="1 2">
    <name type="scientific">Alistipes putredinis DSM 17216</name>
    <dbReference type="NCBI Taxonomy" id="445970"/>
    <lineage>
        <taxon>Bacteria</taxon>
        <taxon>Pseudomonadati</taxon>
        <taxon>Bacteroidota</taxon>
        <taxon>Bacteroidia</taxon>
        <taxon>Bacteroidales</taxon>
        <taxon>Rikenellaceae</taxon>
        <taxon>Alistipes</taxon>
    </lineage>
</organism>